<dbReference type="EC" id="6.3.4.19" evidence="8"/>
<dbReference type="NCBIfam" id="TIGR02433">
    <property type="entry name" value="lysidine_TilS_C"/>
    <property type="match status" value="1"/>
</dbReference>
<dbReference type="SUPFAM" id="SSF52402">
    <property type="entry name" value="Adenine nucleotide alpha hydrolases-like"/>
    <property type="match status" value="1"/>
</dbReference>
<keyword evidence="2 8" id="KW-0963">Cytoplasm</keyword>
<dbReference type="OrthoDB" id="9807403at2"/>
<evidence type="ECO:0000256" key="3">
    <source>
        <dbReference type="ARBA" id="ARBA00022598"/>
    </source>
</evidence>
<dbReference type="InterPro" id="IPR012796">
    <property type="entry name" value="Lysidine-tRNA-synth_C"/>
</dbReference>
<evidence type="ECO:0000256" key="5">
    <source>
        <dbReference type="ARBA" id="ARBA00022741"/>
    </source>
</evidence>
<proteinExistence type="inferred from homology"/>
<comment type="caution">
    <text evidence="10">The sequence shown here is derived from an EMBL/GenBank/DDBJ whole genome shotgun (WGS) entry which is preliminary data.</text>
</comment>
<reference evidence="10 11" key="1">
    <citation type="submission" date="2019-08" db="EMBL/GenBank/DDBJ databases">
        <title>Seonamhaeicola sediminis sp. nov., isolated from marine sediment.</title>
        <authorList>
            <person name="Cao W.R."/>
        </authorList>
    </citation>
    <scope>NUCLEOTIDE SEQUENCE [LARGE SCALE GENOMIC DNA]</scope>
    <source>
        <strain evidence="10 11">B011</strain>
    </source>
</reference>
<organism evidence="10 11">
    <name type="scientific">Seonamhaeicola marinus</name>
    <dbReference type="NCBI Taxonomy" id="1912246"/>
    <lineage>
        <taxon>Bacteria</taxon>
        <taxon>Pseudomonadati</taxon>
        <taxon>Bacteroidota</taxon>
        <taxon>Flavobacteriia</taxon>
        <taxon>Flavobacteriales</taxon>
        <taxon>Flavobacteriaceae</taxon>
    </lineage>
</organism>
<dbReference type="InterPro" id="IPR011063">
    <property type="entry name" value="TilS/TtcA_N"/>
</dbReference>
<dbReference type="InterPro" id="IPR012795">
    <property type="entry name" value="tRNA_Ile_lys_synt_N"/>
</dbReference>
<dbReference type="CDD" id="cd01992">
    <property type="entry name" value="TilS_N"/>
    <property type="match status" value="1"/>
</dbReference>
<comment type="subcellular location">
    <subcellularLocation>
        <location evidence="1 8">Cytoplasm</location>
    </subcellularLocation>
</comment>
<comment type="catalytic activity">
    <reaction evidence="7 8">
        <text>cytidine(34) in tRNA(Ile2) + L-lysine + ATP = lysidine(34) in tRNA(Ile2) + AMP + diphosphate + H(+)</text>
        <dbReference type="Rhea" id="RHEA:43744"/>
        <dbReference type="Rhea" id="RHEA-COMP:10625"/>
        <dbReference type="Rhea" id="RHEA-COMP:10670"/>
        <dbReference type="ChEBI" id="CHEBI:15378"/>
        <dbReference type="ChEBI" id="CHEBI:30616"/>
        <dbReference type="ChEBI" id="CHEBI:32551"/>
        <dbReference type="ChEBI" id="CHEBI:33019"/>
        <dbReference type="ChEBI" id="CHEBI:82748"/>
        <dbReference type="ChEBI" id="CHEBI:83665"/>
        <dbReference type="ChEBI" id="CHEBI:456215"/>
        <dbReference type="EC" id="6.3.4.19"/>
    </reaction>
</comment>
<dbReference type="RefSeq" id="WP_148541457.1">
    <property type="nucleotide sequence ID" value="NZ_VSDQ01000577.1"/>
</dbReference>
<dbReference type="Pfam" id="PF11734">
    <property type="entry name" value="TilS_C"/>
    <property type="match status" value="1"/>
</dbReference>
<dbReference type="GO" id="GO:0005524">
    <property type="term" value="F:ATP binding"/>
    <property type="evidence" value="ECO:0007669"/>
    <property type="project" value="UniProtKB-UniRule"/>
</dbReference>
<evidence type="ECO:0000256" key="2">
    <source>
        <dbReference type="ARBA" id="ARBA00022490"/>
    </source>
</evidence>
<feature type="binding site" evidence="8">
    <location>
        <begin position="26"/>
        <end position="31"/>
    </location>
    <ligand>
        <name>ATP</name>
        <dbReference type="ChEBI" id="CHEBI:30616"/>
    </ligand>
</feature>
<keyword evidence="3 8" id="KW-0436">Ligase</keyword>
<evidence type="ECO:0000256" key="4">
    <source>
        <dbReference type="ARBA" id="ARBA00022694"/>
    </source>
</evidence>
<dbReference type="SUPFAM" id="SSF56037">
    <property type="entry name" value="PheT/TilS domain"/>
    <property type="match status" value="1"/>
</dbReference>
<evidence type="ECO:0000256" key="8">
    <source>
        <dbReference type="HAMAP-Rule" id="MF_01161"/>
    </source>
</evidence>
<dbReference type="NCBIfam" id="TIGR02432">
    <property type="entry name" value="lysidine_TilS_N"/>
    <property type="match status" value="1"/>
</dbReference>
<sequence length="436" mass="49858">MLNNFEEHILGNLPFLKDGKLLIAISGGVDSVVLVHLCHRLGLNISLAHCNFNLRGTESDGDEQFVIDLANSLDIEAFTESFDTEGYSVLNKVSIQMAARELRYFWFDELAQHLGFDYILTAHHADDNLETFLINFSRGTGLDGLTGIPEVNNKFVRPLLPFSRENVVDYAKENKLEWRVDSSNASTKYLRNKLRHEIIPILKEINPSLLQSYQGTINNLSDTADIIEDSMELFLKEAIETIEDNKIVFKISEFKKHNNPKAYLFEALKDYGFTEWNDVVNLLDAQSGKYVLSNTHRLIKHGETLLLSEIIADALEDVIIENLEQDIETPFGVMTFSEVETISQNNPNTIYIDKGLLTLPLRIRNWEVGDVFFPFGMVGKKRVSKYFKDEKLSLLDKESSLLLCSGEDIVWIINRRADNRFRVTEDTKDILKIELK</sequence>
<dbReference type="GO" id="GO:0006400">
    <property type="term" value="P:tRNA modification"/>
    <property type="evidence" value="ECO:0007669"/>
    <property type="project" value="UniProtKB-UniRule"/>
</dbReference>
<dbReference type="EMBL" id="VSDQ01000577">
    <property type="protein sequence ID" value="TYA78449.1"/>
    <property type="molecule type" value="Genomic_DNA"/>
</dbReference>
<dbReference type="GO" id="GO:0032267">
    <property type="term" value="F:tRNA(Ile)-lysidine synthase activity"/>
    <property type="evidence" value="ECO:0007669"/>
    <property type="project" value="UniProtKB-EC"/>
</dbReference>
<evidence type="ECO:0000256" key="7">
    <source>
        <dbReference type="ARBA" id="ARBA00048539"/>
    </source>
</evidence>
<dbReference type="Pfam" id="PF01171">
    <property type="entry name" value="ATP_bind_3"/>
    <property type="match status" value="1"/>
</dbReference>
<gene>
    <name evidence="8 10" type="primary">tilS</name>
    <name evidence="10" type="ORF">FUA24_08815</name>
</gene>
<dbReference type="Gene3D" id="3.40.50.620">
    <property type="entry name" value="HUPs"/>
    <property type="match status" value="1"/>
</dbReference>
<feature type="domain" description="Lysidine-tRNA(Ile) synthetase C-terminal" evidence="9">
    <location>
        <begin position="361"/>
        <end position="433"/>
    </location>
</feature>
<evidence type="ECO:0000313" key="10">
    <source>
        <dbReference type="EMBL" id="TYA78449.1"/>
    </source>
</evidence>
<dbReference type="HAMAP" id="MF_01161">
    <property type="entry name" value="tRNA_Ile_lys_synt"/>
    <property type="match status" value="1"/>
</dbReference>
<comment type="domain">
    <text evidence="8">The N-terminal region contains the highly conserved SGGXDS motif, predicted to be a P-loop motif involved in ATP binding.</text>
</comment>
<protein>
    <recommendedName>
        <fullName evidence="8">tRNA(Ile)-lysidine synthase</fullName>
        <ecNumber evidence="8">6.3.4.19</ecNumber>
    </recommendedName>
    <alternativeName>
        <fullName evidence="8">tRNA(Ile)-2-lysyl-cytidine synthase</fullName>
    </alternativeName>
    <alternativeName>
        <fullName evidence="8">tRNA(Ile)-lysidine synthetase</fullName>
    </alternativeName>
</protein>
<comment type="similarity">
    <text evidence="8">Belongs to the tRNA(Ile)-lysidine synthase family.</text>
</comment>
<keyword evidence="5 8" id="KW-0547">Nucleotide-binding</keyword>
<evidence type="ECO:0000256" key="6">
    <source>
        <dbReference type="ARBA" id="ARBA00022840"/>
    </source>
</evidence>
<dbReference type="SMART" id="SM00977">
    <property type="entry name" value="TilS_C"/>
    <property type="match status" value="1"/>
</dbReference>
<accession>A0A5D0I6A6</accession>
<dbReference type="PANTHER" id="PTHR43033:SF1">
    <property type="entry name" value="TRNA(ILE)-LYSIDINE SYNTHASE-RELATED"/>
    <property type="match status" value="1"/>
</dbReference>
<keyword evidence="4 8" id="KW-0819">tRNA processing</keyword>
<keyword evidence="11" id="KW-1185">Reference proteome</keyword>
<dbReference type="InterPro" id="IPR012094">
    <property type="entry name" value="tRNA_Ile_lys_synt"/>
</dbReference>
<dbReference type="GO" id="GO:0005737">
    <property type="term" value="C:cytoplasm"/>
    <property type="evidence" value="ECO:0007669"/>
    <property type="project" value="UniProtKB-SubCell"/>
</dbReference>
<dbReference type="InterPro" id="IPR014729">
    <property type="entry name" value="Rossmann-like_a/b/a_fold"/>
</dbReference>
<comment type="function">
    <text evidence="8">Ligates lysine onto the cytidine present at position 34 of the AUA codon-specific tRNA(Ile) that contains the anticodon CAU, in an ATP-dependent manner. Cytidine is converted to lysidine, thus changing the amino acid specificity of the tRNA from methionine to isoleucine.</text>
</comment>
<keyword evidence="6 8" id="KW-0067">ATP-binding</keyword>
<evidence type="ECO:0000259" key="9">
    <source>
        <dbReference type="SMART" id="SM00977"/>
    </source>
</evidence>
<dbReference type="Proteomes" id="UP000323930">
    <property type="component" value="Unassembled WGS sequence"/>
</dbReference>
<dbReference type="PANTHER" id="PTHR43033">
    <property type="entry name" value="TRNA(ILE)-LYSIDINE SYNTHASE-RELATED"/>
    <property type="match status" value="1"/>
</dbReference>
<dbReference type="AlphaFoldDB" id="A0A5D0I6A6"/>
<evidence type="ECO:0000313" key="11">
    <source>
        <dbReference type="Proteomes" id="UP000323930"/>
    </source>
</evidence>
<name>A0A5D0I6A6_9FLAO</name>
<evidence type="ECO:0000256" key="1">
    <source>
        <dbReference type="ARBA" id="ARBA00004496"/>
    </source>
</evidence>